<dbReference type="InterPro" id="IPR000086">
    <property type="entry name" value="NUDIX_hydrolase_dom"/>
</dbReference>
<evidence type="ECO:0000256" key="13">
    <source>
        <dbReference type="ARBA" id="ARBA00040794"/>
    </source>
</evidence>
<evidence type="ECO:0000256" key="4">
    <source>
        <dbReference type="ARBA" id="ARBA00022705"/>
    </source>
</evidence>
<evidence type="ECO:0000256" key="7">
    <source>
        <dbReference type="ARBA" id="ARBA00022801"/>
    </source>
</evidence>
<name>A0A0G3XIF7_9SPHN</name>
<dbReference type="GO" id="GO:0008413">
    <property type="term" value="F:8-oxo-7,8-dihydroguanosine triphosphate pyrophosphatase activity"/>
    <property type="evidence" value="ECO:0007669"/>
    <property type="project" value="TreeGrafter"/>
</dbReference>
<dbReference type="Pfam" id="PF00293">
    <property type="entry name" value="NUDIX"/>
    <property type="match status" value="1"/>
</dbReference>
<evidence type="ECO:0000256" key="1">
    <source>
        <dbReference type="ARBA" id="ARBA00001946"/>
    </source>
</evidence>
<keyword evidence="8" id="KW-0460">Magnesium</keyword>
<evidence type="ECO:0000256" key="16">
    <source>
        <dbReference type="ARBA" id="ARBA00042798"/>
    </source>
</evidence>
<keyword evidence="4" id="KW-0235">DNA replication</keyword>
<evidence type="ECO:0000256" key="17">
    <source>
        <dbReference type="RuleBase" id="RU003476"/>
    </source>
</evidence>
<evidence type="ECO:0000256" key="14">
    <source>
        <dbReference type="ARBA" id="ARBA00041592"/>
    </source>
</evidence>
<comment type="similarity">
    <text evidence="2 17">Belongs to the Nudix hydrolase family.</text>
</comment>
<comment type="catalytic activity">
    <reaction evidence="10">
        <text>8-oxo-dGTP + H2O = 8-oxo-dGMP + diphosphate + H(+)</text>
        <dbReference type="Rhea" id="RHEA:31575"/>
        <dbReference type="ChEBI" id="CHEBI:15377"/>
        <dbReference type="ChEBI" id="CHEBI:15378"/>
        <dbReference type="ChEBI" id="CHEBI:33019"/>
        <dbReference type="ChEBI" id="CHEBI:63224"/>
        <dbReference type="ChEBI" id="CHEBI:77896"/>
        <dbReference type="EC" id="3.6.1.55"/>
    </reaction>
</comment>
<dbReference type="PRINTS" id="PR00502">
    <property type="entry name" value="NUDIXFAMILY"/>
</dbReference>
<dbReference type="GO" id="GO:0006281">
    <property type="term" value="P:DNA repair"/>
    <property type="evidence" value="ECO:0007669"/>
    <property type="project" value="UniProtKB-KW"/>
</dbReference>
<dbReference type="KEGG" id="cna:AB433_11180"/>
<evidence type="ECO:0000256" key="6">
    <source>
        <dbReference type="ARBA" id="ARBA00022763"/>
    </source>
</evidence>
<evidence type="ECO:0000256" key="5">
    <source>
        <dbReference type="ARBA" id="ARBA00022723"/>
    </source>
</evidence>
<dbReference type="PATRIC" id="fig|1348774.3.peg.2354"/>
<evidence type="ECO:0000256" key="2">
    <source>
        <dbReference type="ARBA" id="ARBA00005582"/>
    </source>
</evidence>
<dbReference type="EMBL" id="CP011770">
    <property type="protein sequence ID" value="AKM10394.1"/>
    <property type="molecule type" value="Genomic_DNA"/>
</dbReference>
<dbReference type="InterPro" id="IPR020084">
    <property type="entry name" value="NUDIX_hydrolase_CS"/>
</dbReference>
<keyword evidence="3" id="KW-0515">Mutator protein</keyword>
<dbReference type="GO" id="GO:0006260">
    <property type="term" value="P:DNA replication"/>
    <property type="evidence" value="ECO:0007669"/>
    <property type="project" value="UniProtKB-KW"/>
</dbReference>
<dbReference type="PROSITE" id="PS51462">
    <property type="entry name" value="NUDIX"/>
    <property type="match status" value="1"/>
</dbReference>
<dbReference type="GO" id="GO:0035539">
    <property type="term" value="F:8-oxo-7,8-dihydrodeoxyguanosine triphosphate pyrophosphatase activity"/>
    <property type="evidence" value="ECO:0007669"/>
    <property type="project" value="UniProtKB-EC"/>
</dbReference>
<keyword evidence="9" id="KW-0234">DNA repair</keyword>
<keyword evidence="6" id="KW-0227">DNA damage</keyword>
<evidence type="ECO:0000256" key="10">
    <source>
        <dbReference type="ARBA" id="ARBA00035861"/>
    </source>
</evidence>
<comment type="catalytic activity">
    <reaction evidence="11">
        <text>8-oxo-GTP + H2O = 8-oxo-GMP + diphosphate + H(+)</text>
        <dbReference type="Rhea" id="RHEA:67616"/>
        <dbReference type="ChEBI" id="CHEBI:15377"/>
        <dbReference type="ChEBI" id="CHEBI:15378"/>
        <dbReference type="ChEBI" id="CHEBI:33019"/>
        <dbReference type="ChEBI" id="CHEBI:143553"/>
        <dbReference type="ChEBI" id="CHEBI:145694"/>
    </reaction>
</comment>
<dbReference type="GO" id="GO:0044716">
    <property type="term" value="F:8-oxo-GDP phosphatase activity"/>
    <property type="evidence" value="ECO:0007669"/>
    <property type="project" value="TreeGrafter"/>
</dbReference>
<dbReference type="GO" id="GO:0044715">
    <property type="term" value="F:8-oxo-dGDP phosphatase activity"/>
    <property type="evidence" value="ECO:0007669"/>
    <property type="project" value="TreeGrafter"/>
</dbReference>
<dbReference type="Gene3D" id="3.90.79.10">
    <property type="entry name" value="Nucleoside Triphosphate Pyrophosphohydrolase"/>
    <property type="match status" value="1"/>
</dbReference>
<evidence type="ECO:0000256" key="9">
    <source>
        <dbReference type="ARBA" id="ARBA00023204"/>
    </source>
</evidence>
<dbReference type="CDD" id="cd03425">
    <property type="entry name" value="NUDIX_MutT_NudA_like"/>
    <property type="match status" value="1"/>
</dbReference>
<dbReference type="EC" id="3.6.1.55" evidence="12"/>
<gene>
    <name evidence="18" type="ORF">AB433_11180</name>
</gene>
<dbReference type="InterPro" id="IPR047127">
    <property type="entry name" value="MutT-like"/>
</dbReference>
<dbReference type="STRING" id="1348774.AB433_11180"/>
<dbReference type="PROSITE" id="PS00893">
    <property type="entry name" value="NUDIX_BOX"/>
    <property type="match status" value="1"/>
</dbReference>
<dbReference type="OrthoDB" id="9810648at2"/>
<evidence type="ECO:0000256" key="12">
    <source>
        <dbReference type="ARBA" id="ARBA00038905"/>
    </source>
</evidence>
<evidence type="ECO:0000256" key="15">
    <source>
        <dbReference type="ARBA" id="ARBA00041979"/>
    </source>
</evidence>
<comment type="cofactor">
    <cofactor evidence="1">
        <name>Mg(2+)</name>
        <dbReference type="ChEBI" id="CHEBI:18420"/>
    </cofactor>
</comment>
<reference evidence="18 19" key="1">
    <citation type="submission" date="2015-06" db="EMBL/GenBank/DDBJ databases">
        <authorList>
            <person name="Zeng Y."/>
            <person name="Huang Y."/>
        </authorList>
    </citation>
    <scope>NUCLEOTIDE SEQUENCE [LARGE SCALE GENOMIC DNA]</scope>
    <source>
        <strain evidence="18 19">PQ-2</strain>
    </source>
</reference>
<accession>A0A0G3XIF7</accession>
<dbReference type="InterPro" id="IPR015797">
    <property type="entry name" value="NUDIX_hydrolase-like_dom_sf"/>
</dbReference>
<evidence type="ECO:0000256" key="3">
    <source>
        <dbReference type="ARBA" id="ARBA00022457"/>
    </source>
</evidence>
<dbReference type="InterPro" id="IPR020476">
    <property type="entry name" value="Nudix_hydrolase"/>
</dbReference>
<keyword evidence="5" id="KW-0479">Metal-binding</keyword>
<keyword evidence="7 17" id="KW-0378">Hydrolase</keyword>
<sequence length="130" mass="13860">MLIVAAALIDGAGQVLMHRRPLAKHHGGLWEFPGGKVEKNESPQAALARELAEELGIRVDSAALEPACFATGAALPGSEAPVVILLYTCRKWAGEPQALEGEAVRWCSLAEAELLQLAPLDVDLMGRLRV</sequence>
<evidence type="ECO:0000313" key="18">
    <source>
        <dbReference type="EMBL" id="AKM10394.1"/>
    </source>
</evidence>
<proteinExistence type="inferred from homology"/>
<keyword evidence="19" id="KW-1185">Reference proteome</keyword>
<dbReference type="GO" id="GO:0046872">
    <property type="term" value="F:metal ion binding"/>
    <property type="evidence" value="ECO:0007669"/>
    <property type="project" value="UniProtKB-KW"/>
</dbReference>
<protein>
    <recommendedName>
        <fullName evidence="13">8-oxo-dGTP diphosphatase</fullName>
        <ecNumber evidence="12">3.6.1.55</ecNumber>
    </recommendedName>
    <alternativeName>
        <fullName evidence="16">7,8-dihydro-8-oxoguanine-triphosphatase</fullName>
    </alternativeName>
    <alternativeName>
        <fullName evidence="15">Mutator protein MutT</fullName>
    </alternativeName>
    <alternativeName>
        <fullName evidence="14">dGTP pyrophosphohydrolase</fullName>
    </alternativeName>
</protein>
<dbReference type="AlphaFoldDB" id="A0A0G3XIF7"/>
<dbReference type="PANTHER" id="PTHR47707:SF1">
    <property type="entry name" value="NUDIX HYDROLASE FAMILY PROTEIN"/>
    <property type="match status" value="1"/>
</dbReference>
<dbReference type="RefSeq" id="WP_047821052.1">
    <property type="nucleotide sequence ID" value="NZ_CP011770.1"/>
</dbReference>
<dbReference type="SUPFAM" id="SSF55811">
    <property type="entry name" value="Nudix"/>
    <property type="match status" value="1"/>
</dbReference>
<evidence type="ECO:0000313" key="19">
    <source>
        <dbReference type="Proteomes" id="UP000035287"/>
    </source>
</evidence>
<evidence type="ECO:0000256" key="8">
    <source>
        <dbReference type="ARBA" id="ARBA00022842"/>
    </source>
</evidence>
<organism evidence="18 19">
    <name type="scientific">Croceicoccus naphthovorans</name>
    <dbReference type="NCBI Taxonomy" id="1348774"/>
    <lineage>
        <taxon>Bacteria</taxon>
        <taxon>Pseudomonadati</taxon>
        <taxon>Pseudomonadota</taxon>
        <taxon>Alphaproteobacteria</taxon>
        <taxon>Sphingomonadales</taxon>
        <taxon>Erythrobacteraceae</taxon>
        <taxon>Croceicoccus</taxon>
    </lineage>
</organism>
<evidence type="ECO:0000256" key="11">
    <source>
        <dbReference type="ARBA" id="ARBA00036904"/>
    </source>
</evidence>
<dbReference type="PANTHER" id="PTHR47707">
    <property type="entry name" value="8-OXO-DGTP DIPHOSPHATASE"/>
    <property type="match status" value="1"/>
</dbReference>
<dbReference type="Proteomes" id="UP000035287">
    <property type="component" value="Chromosome"/>
</dbReference>